<comment type="caution">
    <text evidence="7">The sequence shown here is derived from an EMBL/GenBank/DDBJ whole genome shotgun (WGS) entry which is preliminary data.</text>
</comment>
<feature type="domain" description="Major facilitator superfamily (MFS) profile" evidence="6">
    <location>
        <begin position="9"/>
        <end position="410"/>
    </location>
</feature>
<dbReference type="Gene3D" id="1.20.1250.20">
    <property type="entry name" value="MFS general substrate transporter like domains"/>
    <property type="match status" value="2"/>
</dbReference>
<dbReference type="Pfam" id="PF07690">
    <property type="entry name" value="MFS_1"/>
    <property type="match status" value="1"/>
</dbReference>
<keyword evidence="4 5" id="KW-0472">Membrane</keyword>
<dbReference type="SUPFAM" id="SSF103473">
    <property type="entry name" value="MFS general substrate transporter"/>
    <property type="match status" value="1"/>
</dbReference>
<evidence type="ECO:0000313" key="7">
    <source>
        <dbReference type="EMBL" id="MBA8846997.1"/>
    </source>
</evidence>
<protein>
    <submittedName>
        <fullName evidence="7">Sugar phosphate permease</fullName>
    </submittedName>
</protein>
<feature type="transmembrane region" description="Helical" evidence="5">
    <location>
        <begin position="216"/>
        <end position="237"/>
    </location>
</feature>
<dbReference type="RefSeq" id="WP_182489822.1">
    <property type="nucleotide sequence ID" value="NZ_BAAAOV010000009.1"/>
</dbReference>
<name>A0A839E644_9MICO</name>
<feature type="transmembrane region" description="Helical" evidence="5">
    <location>
        <begin position="343"/>
        <end position="366"/>
    </location>
</feature>
<keyword evidence="2 5" id="KW-0812">Transmembrane</keyword>
<evidence type="ECO:0000259" key="6">
    <source>
        <dbReference type="PROSITE" id="PS50850"/>
    </source>
</evidence>
<dbReference type="CDD" id="cd06174">
    <property type="entry name" value="MFS"/>
    <property type="match status" value="1"/>
</dbReference>
<dbReference type="InterPro" id="IPR036259">
    <property type="entry name" value="MFS_trans_sf"/>
</dbReference>
<evidence type="ECO:0000256" key="3">
    <source>
        <dbReference type="ARBA" id="ARBA00022989"/>
    </source>
</evidence>
<feature type="transmembrane region" description="Helical" evidence="5">
    <location>
        <begin position="249"/>
        <end position="271"/>
    </location>
</feature>
<keyword evidence="8" id="KW-1185">Reference proteome</keyword>
<feature type="transmembrane region" description="Helical" evidence="5">
    <location>
        <begin position="7"/>
        <end position="24"/>
    </location>
</feature>
<dbReference type="PANTHER" id="PTHR42718">
    <property type="entry name" value="MAJOR FACILITATOR SUPERFAMILY MULTIDRUG TRANSPORTER MFSC"/>
    <property type="match status" value="1"/>
</dbReference>
<reference evidence="7 8" key="1">
    <citation type="submission" date="2020-07" db="EMBL/GenBank/DDBJ databases">
        <title>Sequencing the genomes of 1000 actinobacteria strains.</title>
        <authorList>
            <person name="Klenk H.-P."/>
        </authorList>
    </citation>
    <scope>NUCLEOTIDE SEQUENCE [LARGE SCALE GENOMIC DNA]</scope>
    <source>
        <strain evidence="7 8">DSM 19663</strain>
    </source>
</reference>
<evidence type="ECO:0000256" key="5">
    <source>
        <dbReference type="SAM" id="Phobius"/>
    </source>
</evidence>
<dbReference type="PROSITE" id="PS50850">
    <property type="entry name" value="MFS"/>
    <property type="match status" value="1"/>
</dbReference>
<dbReference type="AlphaFoldDB" id="A0A839E644"/>
<evidence type="ECO:0000256" key="2">
    <source>
        <dbReference type="ARBA" id="ARBA00022692"/>
    </source>
</evidence>
<dbReference type="GO" id="GO:0005886">
    <property type="term" value="C:plasma membrane"/>
    <property type="evidence" value="ECO:0007669"/>
    <property type="project" value="UniProtKB-SubCell"/>
</dbReference>
<feature type="transmembrane region" description="Helical" evidence="5">
    <location>
        <begin position="161"/>
        <end position="183"/>
    </location>
</feature>
<organism evidence="7 8">
    <name type="scientific">Microcella alkalica</name>
    <dbReference type="NCBI Taxonomy" id="355930"/>
    <lineage>
        <taxon>Bacteria</taxon>
        <taxon>Bacillati</taxon>
        <taxon>Actinomycetota</taxon>
        <taxon>Actinomycetes</taxon>
        <taxon>Micrococcales</taxon>
        <taxon>Microbacteriaceae</taxon>
        <taxon>Microcella</taxon>
    </lineage>
</organism>
<evidence type="ECO:0000256" key="4">
    <source>
        <dbReference type="ARBA" id="ARBA00023136"/>
    </source>
</evidence>
<keyword evidence="3 5" id="KW-1133">Transmembrane helix</keyword>
<feature type="transmembrane region" description="Helical" evidence="5">
    <location>
        <begin position="74"/>
        <end position="94"/>
    </location>
</feature>
<evidence type="ECO:0000256" key="1">
    <source>
        <dbReference type="ARBA" id="ARBA00004651"/>
    </source>
</evidence>
<gene>
    <name evidence="7" type="ORF">FHX53_000561</name>
</gene>
<dbReference type="EMBL" id="JACGWX010000001">
    <property type="protein sequence ID" value="MBA8846997.1"/>
    <property type="molecule type" value="Genomic_DNA"/>
</dbReference>
<feature type="transmembrane region" description="Helical" evidence="5">
    <location>
        <begin position="386"/>
        <end position="405"/>
    </location>
</feature>
<dbReference type="InterPro" id="IPR020846">
    <property type="entry name" value="MFS_dom"/>
</dbReference>
<feature type="transmembrane region" description="Helical" evidence="5">
    <location>
        <begin position="307"/>
        <end position="331"/>
    </location>
</feature>
<feature type="transmembrane region" description="Helical" evidence="5">
    <location>
        <begin position="44"/>
        <end position="67"/>
    </location>
</feature>
<feature type="transmembrane region" description="Helical" evidence="5">
    <location>
        <begin position="283"/>
        <end position="301"/>
    </location>
</feature>
<comment type="subcellular location">
    <subcellularLocation>
        <location evidence="1">Cell membrane</location>
        <topology evidence="1">Multi-pass membrane protein</topology>
    </subcellularLocation>
</comment>
<dbReference type="PANTHER" id="PTHR42718:SF40">
    <property type="entry name" value="METHYLENOMYCIN A RESISTANCE PROTEIN"/>
    <property type="match status" value="1"/>
</dbReference>
<dbReference type="InterPro" id="IPR011701">
    <property type="entry name" value="MFS"/>
</dbReference>
<dbReference type="GO" id="GO:0022857">
    <property type="term" value="F:transmembrane transporter activity"/>
    <property type="evidence" value="ECO:0007669"/>
    <property type="project" value="InterPro"/>
</dbReference>
<accession>A0A839E644</accession>
<evidence type="ECO:0000313" key="8">
    <source>
        <dbReference type="Proteomes" id="UP000585905"/>
    </source>
</evidence>
<dbReference type="Proteomes" id="UP000585905">
    <property type="component" value="Unassembled WGS sequence"/>
</dbReference>
<sequence length="441" mass="45999">MDSRRAIVVLVIGGLAYIVAVLQRTSLGVAGVDATERFVLDATALSSLAVLQLLVYAALQIPVGVLVDRFGPRALIGVGATVMAIGQLVLALAPGIELAVVGRVLVGAGDAMTFISVLRLLGAWFSPRRLPLLSQWVGTLGQTGQLLSAIPLALALRDLGWSSSFIALAAISTVASVAVWLGVRDTPDGAERLRAATFRIAISQLGESLKRPGTRLGFWAHASSQASATMFVILWGFPALSVGLGYGTASAAALLSIVVVAGAIGGPIIGLLSARYPYRRSNVVLLIVALTAAAWAVVLLWPDKPPLAAVVALLVVLAVGGPGGLIGFDFARTFNPPTSQGGASGFVNVGGFATAVILLLLVGLILDRLSDSADPEQLYSWESFRLAFAVQYPVVAGTVIAMLVARGRARRLLVEEEGIAVAPLWLAIARRRRGRREKRGG</sequence>
<proteinExistence type="predicted"/>